<accession>A0A6B0YMS0</accession>
<evidence type="ECO:0000313" key="1">
    <source>
        <dbReference type="EMBL" id="MXY91827.1"/>
    </source>
</evidence>
<dbReference type="EMBL" id="VXRG01000002">
    <property type="protein sequence ID" value="MXY91827.1"/>
    <property type="molecule type" value="Genomic_DNA"/>
</dbReference>
<gene>
    <name evidence="1" type="ORF">F4Y42_00070</name>
</gene>
<dbReference type="SUPFAM" id="SSF51445">
    <property type="entry name" value="(Trans)glycosidases"/>
    <property type="match status" value="1"/>
</dbReference>
<name>A0A6B0YMS0_9CHLR</name>
<dbReference type="Gene3D" id="3.20.20.80">
    <property type="entry name" value="Glycosidases"/>
    <property type="match status" value="1"/>
</dbReference>
<organism evidence="1">
    <name type="scientific">Caldilineaceae bacterium SB0664_bin_27</name>
    <dbReference type="NCBI Taxonomy" id="2605260"/>
    <lineage>
        <taxon>Bacteria</taxon>
        <taxon>Bacillati</taxon>
        <taxon>Chloroflexota</taxon>
        <taxon>Caldilineae</taxon>
        <taxon>Caldilineales</taxon>
        <taxon>Caldilineaceae</taxon>
    </lineage>
</organism>
<dbReference type="InterPro" id="IPR017853">
    <property type="entry name" value="GH"/>
</dbReference>
<sequence>MLLITVDSGNLLSCAEYEQVTRLAELTVTSRADIYTMDVADNDICFYPSSAGATASGTPMNALLAEGHDPYGIFVEILKKAGIAVVPNFRVNDHHGSPQQWTEWEREHKEWSLGQDTGTWRSYKKVGDPGWREVGDLRQMDYAVKEVRERRLGILREIADRYPLDGLMLDFGRSAPFFREPKREQSAYMTQFVRAVRTMLDEVGEKRGQHLMLAAAVPWDIDYCTEEGLDIKTWIDEGLLSYLCPGEWFFVDYNLPYSDWVALAEGSNCKVYPMLMSCVSSSDAVTPGKRVWLGDGFEEFDPPKIRALAESAYSQGADGIMFYNLHANSFASRLYADLRELIDPASIPSTTRHYFYARRPKYLPTEYFSFGLPDGYAPGEVEAFTPFELIEKGDAFTYTVLFGSDLGSATSDFQFKLRDLGDNDEIEVSMNDERLSAHSIDFSICQPPNAPEFRYAIWRSALGSSHLRVGENVLTVRLAERDPGRTLPVQVGEFEITVGPDDG</sequence>
<proteinExistence type="predicted"/>
<reference evidence="1" key="1">
    <citation type="submission" date="2019-09" db="EMBL/GenBank/DDBJ databases">
        <title>Characterisation of the sponge microbiome using genome-centric metagenomics.</title>
        <authorList>
            <person name="Engelberts J.P."/>
            <person name="Robbins S.J."/>
            <person name="De Goeij J.M."/>
            <person name="Aranda M."/>
            <person name="Bell S.C."/>
            <person name="Webster N.S."/>
        </authorList>
    </citation>
    <scope>NUCLEOTIDE SEQUENCE</scope>
    <source>
        <strain evidence="1">SB0664_bin_27</strain>
    </source>
</reference>
<dbReference type="AlphaFoldDB" id="A0A6B0YMS0"/>
<evidence type="ECO:0008006" key="2">
    <source>
        <dbReference type="Google" id="ProtNLM"/>
    </source>
</evidence>
<comment type="caution">
    <text evidence="1">The sequence shown here is derived from an EMBL/GenBank/DDBJ whole genome shotgun (WGS) entry which is preliminary data.</text>
</comment>
<protein>
    <recommendedName>
        <fullName evidence="2">Family 10 glycosylhydrolase</fullName>
    </recommendedName>
</protein>